<dbReference type="GO" id="GO:0042383">
    <property type="term" value="C:sarcolemma"/>
    <property type="evidence" value="ECO:0007669"/>
    <property type="project" value="TreeGrafter"/>
</dbReference>
<dbReference type="GO" id="GO:0002009">
    <property type="term" value="P:morphogenesis of an epithelium"/>
    <property type="evidence" value="ECO:0007669"/>
    <property type="project" value="TreeGrafter"/>
</dbReference>
<protein>
    <submittedName>
        <fullName evidence="4">Peptidase S72 domain-containing protein</fullName>
    </submittedName>
</protein>
<evidence type="ECO:0000259" key="2">
    <source>
        <dbReference type="PROSITE" id="PS51699"/>
    </source>
</evidence>
<accession>A0A915E579</accession>
<dbReference type="PANTHER" id="PTHR21559:SF21">
    <property type="entry name" value="DYSTROGLYCAN 1"/>
    <property type="match status" value="1"/>
</dbReference>
<evidence type="ECO:0000256" key="1">
    <source>
        <dbReference type="SAM" id="Phobius"/>
    </source>
</evidence>
<dbReference type="GO" id="GO:0021675">
    <property type="term" value="P:nerve development"/>
    <property type="evidence" value="ECO:0007669"/>
    <property type="project" value="TreeGrafter"/>
</dbReference>
<dbReference type="PROSITE" id="PS51699">
    <property type="entry name" value="SEA_DG"/>
    <property type="match status" value="1"/>
</dbReference>
<dbReference type="SUPFAM" id="SSF49313">
    <property type="entry name" value="Cadherin-like"/>
    <property type="match status" value="1"/>
</dbReference>
<dbReference type="GO" id="GO:0007411">
    <property type="term" value="P:axon guidance"/>
    <property type="evidence" value="ECO:0007669"/>
    <property type="project" value="TreeGrafter"/>
</dbReference>
<dbReference type="Pfam" id="PF05454">
    <property type="entry name" value="DAG1"/>
    <property type="match status" value="1"/>
</dbReference>
<dbReference type="GO" id="GO:0016011">
    <property type="term" value="C:dystroglycan complex"/>
    <property type="evidence" value="ECO:0007669"/>
    <property type="project" value="TreeGrafter"/>
</dbReference>
<dbReference type="InterPro" id="IPR015919">
    <property type="entry name" value="Cadherin-like_sf"/>
</dbReference>
<evidence type="ECO:0000313" key="4">
    <source>
        <dbReference type="WBParaSite" id="jg25918"/>
    </source>
</evidence>
<sequence>MISSPEDQQSNQPDDYLNCPSTMYFNFFSSTPFSQTASESSFRTRTNKSVHTNFYQSHILSIFVLATMGLLMASQGSALSLSQQKTAIVGQLFTGSVEIDENSIDLLKESLPLWLQLQPNSATVVQGVPQAKDIGKHVVFVSDSSDPLEIEVVEETSNNCGEDTTGWIEIFDNRTLSEVSVEEQKQAIQNFISSVVLSNKEVEIRGEDPDSENTNSLKFTPDKMVMVLKVTCGEYKDEALDVVSAVVDVLSPMSNVLYRMISGRLSQARASLPDTTTTAPITRTTRQIHYYRPDNKPISVNKLSTFTCKRGILCQLTVSENTFMDAEDGDTKKLHLSVHSISKQDQRNFLLALPFSTQLEGVPMEVGTFDFRLEARDKANQTASLPFQVRVEDTVTSFDQKPNHQFSMILEGSIDKFTSKPEVLRDFVYRLAQSVSSQPARQGGQYSLHSQPLAMSVKIDELVENSGAQTMLRWSNNTLSKKACQIKLINDTHKQMVTGRNMERVRHEFKKQMGPQFHVRKITLDLLRSCLPSSNLLANFKIKATTTETSVDTEPASTFADTLMMPLILLACLLFFIMLLIVLCWMQRKGVNQKKKKKQQGDYVSKGLPVVFPEEVPTKTTPTSPQ</sequence>
<organism evidence="3 4">
    <name type="scientific">Ditylenchus dipsaci</name>
    <dbReference type="NCBI Taxonomy" id="166011"/>
    <lineage>
        <taxon>Eukaryota</taxon>
        <taxon>Metazoa</taxon>
        <taxon>Ecdysozoa</taxon>
        <taxon>Nematoda</taxon>
        <taxon>Chromadorea</taxon>
        <taxon>Rhabditida</taxon>
        <taxon>Tylenchina</taxon>
        <taxon>Tylenchomorpha</taxon>
        <taxon>Sphaerularioidea</taxon>
        <taxon>Anguinidae</taxon>
        <taxon>Anguininae</taxon>
        <taxon>Ditylenchus</taxon>
    </lineage>
</organism>
<reference evidence="4" key="1">
    <citation type="submission" date="2022-11" db="UniProtKB">
        <authorList>
            <consortium name="WormBaseParasite"/>
        </authorList>
    </citation>
    <scope>IDENTIFICATION</scope>
</reference>
<proteinExistence type="predicted"/>
<keyword evidence="1" id="KW-1133">Transmembrane helix</keyword>
<keyword evidence="3" id="KW-1185">Reference proteome</keyword>
<dbReference type="WBParaSite" id="jg25918">
    <property type="protein sequence ID" value="jg25918"/>
    <property type="gene ID" value="jg25918"/>
</dbReference>
<dbReference type="InterPro" id="IPR008465">
    <property type="entry name" value="DAG1_C"/>
</dbReference>
<dbReference type="InterPro" id="IPR030398">
    <property type="entry name" value="SEA_DG_dom"/>
</dbReference>
<keyword evidence="1" id="KW-0812">Transmembrane</keyword>
<dbReference type="PANTHER" id="PTHR21559">
    <property type="entry name" value="DYSTROGLYCAN-RELATED"/>
    <property type="match status" value="1"/>
</dbReference>
<name>A0A915E579_9BILA</name>
<feature type="transmembrane region" description="Helical" evidence="1">
    <location>
        <begin position="563"/>
        <end position="586"/>
    </location>
</feature>
<dbReference type="AlphaFoldDB" id="A0A915E579"/>
<dbReference type="GO" id="GO:0005509">
    <property type="term" value="F:calcium ion binding"/>
    <property type="evidence" value="ECO:0007669"/>
    <property type="project" value="InterPro"/>
</dbReference>
<dbReference type="Proteomes" id="UP000887574">
    <property type="component" value="Unplaced"/>
</dbReference>
<keyword evidence="1" id="KW-0472">Membrane</keyword>
<dbReference type="GO" id="GO:0043236">
    <property type="term" value="F:laminin binding"/>
    <property type="evidence" value="ECO:0007669"/>
    <property type="project" value="TreeGrafter"/>
</dbReference>
<evidence type="ECO:0000313" key="3">
    <source>
        <dbReference type="Proteomes" id="UP000887574"/>
    </source>
</evidence>
<feature type="domain" description="Peptidase S72" evidence="2">
    <location>
        <begin position="401"/>
        <end position="529"/>
    </location>
</feature>